<reference evidence="2 3" key="1">
    <citation type="journal article" date="2012" name="BMC Genomics">
        <title>Comparative genomics of the white-rot fungi, Phanerochaete carnosa and P. chrysosporium, to elucidate the genetic basis of the distinct wood types they colonize.</title>
        <authorList>
            <person name="Suzuki H."/>
            <person name="MacDonald J."/>
            <person name="Syed K."/>
            <person name="Salamov A."/>
            <person name="Hori C."/>
            <person name="Aerts A."/>
            <person name="Henrissat B."/>
            <person name="Wiebenga A."/>
            <person name="vanKuyk P.A."/>
            <person name="Barry K."/>
            <person name="Lindquist E."/>
            <person name="LaButti K."/>
            <person name="Lapidus A."/>
            <person name="Lucas S."/>
            <person name="Coutinho P."/>
            <person name="Gong Y."/>
            <person name="Samejima M."/>
            <person name="Mahadevan R."/>
            <person name="Abou-Zaid M."/>
            <person name="de Vries R.P."/>
            <person name="Igarashi K."/>
            <person name="Yadav J.S."/>
            <person name="Grigoriev I.V."/>
            <person name="Master E.R."/>
        </authorList>
    </citation>
    <scope>NUCLEOTIDE SEQUENCE [LARGE SCALE GENOMIC DNA]</scope>
    <source>
        <strain evidence="2 3">HHB-10118-sp</strain>
    </source>
</reference>
<feature type="compositionally biased region" description="Polar residues" evidence="1">
    <location>
        <begin position="199"/>
        <end position="214"/>
    </location>
</feature>
<dbReference type="KEGG" id="pco:PHACADRAFT_210421"/>
<feature type="compositionally biased region" description="Low complexity" evidence="1">
    <location>
        <begin position="163"/>
        <end position="177"/>
    </location>
</feature>
<organism evidence="2 3">
    <name type="scientific">Phanerochaete carnosa (strain HHB-10118-sp)</name>
    <name type="common">White-rot fungus</name>
    <name type="synonym">Peniophora carnosa</name>
    <dbReference type="NCBI Taxonomy" id="650164"/>
    <lineage>
        <taxon>Eukaryota</taxon>
        <taxon>Fungi</taxon>
        <taxon>Dikarya</taxon>
        <taxon>Basidiomycota</taxon>
        <taxon>Agaricomycotina</taxon>
        <taxon>Agaricomycetes</taxon>
        <taxon>Polyporales</taxon>
        <taxon>Phanerochaetaceae</taxon>
        <taxon>Phanerochaete</taxon>
    </lineage>
</organism>
<feature type="region of interest" description="Disordered" evidence="1">
    <location>
        <begin position="358"/>
        <end position="380"/>
    </location>
</feature>
<dbReference type="HOGENOM" id="CLU_727819_0_0_1"/>
<dbReference type="GeneID" id="18912964"/>
<evidence type="ECO:0000256" key="1">
    <source>
        <dbReference type="SAM" id="MobiDB-lite"/>
    </source>
</evidence>
<dbReference type="InParanoid" id="K5WVY1"/>
<sequence length="380" mass="40838">MRMSKEDLELEKFIKTHSIIPDDMLRILGMAVPKSFQPVIEVTPPKPHSEAAKRLIARYGVEKGEAEINITTKTLSTCGTENVSERFSSTHSDENGKPPSSPGVTTQTLPEKADPIPADVPLEKPGPANVTEVSSCAAKPPSCAIESPPGLLESPLSASEPQSRSPPLARSSSPVARTQVSEPHQNRELSASAVLQAAECTQKSSETSCVSPTIQEPPVQQLERHSSQHLVGADIPMEIDSEQCDGIHEPDDVSMSDTGLQPDMDQQSPTEAPGPLSPQSPPTIPRVPTPPWGYRPSADIRRDARTLDNPVESALTACLAVAEIRLDKVLSSARRGTPPWYPHTRCGAEWLRTFTKRNMAPQDAGTTGSTGTFPDKTSTA</sequence>
<feature type="region of interest" description="Disordered" evidence="1">
    <location>
        <begin position="79"/>
        <end position="298"/>
    </location>
</feature>
<feature type="compositionally biased region" description="Polar residues" evidence="1">
    <location>
        <begin position="255"/>
        <end position="270"/>
    </location>
</feature>
<dbReference type="AlphaFoldDB" id="K5WVY1"/>
<keyword evidence="3" id="KW-1185">Reference proteome</keyword>
<feature type="compositionally biased region" description="Polar residues" evidence="1">
    <location>
        <begin position="79"/>
        <end position="90"/>
    </location>
</feature>
<feature type="compositionally biased region" description="Polar residues" evidence="1">
    <location>
        <begin position="364"/>
        <end position="380"/>
    </location>
</feature>
<gene>
    <name evidence="2" type="ORF">PHACADRAFT_210421</name>
</gene>
<feature type="compositionally biased region" description="Pro residues" evidence="1">
    <location>
        <begin position="275"/>
        <end position="293"/>
    </location>
</feature>
<dbReference type="RefSeq" id="XP_007397310.1">
    <property type="nucleotide sequence ID" value="XM_007397248.1"/>
</dbReference>
<dbReference type="Proteomes" id="UP000008370">
    <property type="component" value="Unassembled WGS sequence"/>
</dbReference>
<protein>
    <submittedName>
        <fullName evidence="2">Uncharacterized protein</fullName>
    </submittedName>
</protein>
<evidence type="ECO:0000313" key="2">
    <source>
        <dbReference type="EMBL" id="EKM54622.1"/>
    </source>
</evidence>
<evidence type="ECO:0000313" key="3">
    <source>
        <dbReference type="Proteomes" id="UP000008370"/>
    </source>
</evidence>
<proteinExistence type="predicted"/>
<name>K5WVY1_PHACS</name>
<dbReference type="EMBL" id="JH930473">
    <property type="protein sequence ID" value="EKM54622.1"/>
    <property type="molecule type" value="Genomic_DNA"/>
</dbReference>
<accession>K5WVY1</accession>